<evidence type="ECO:0000256" key="6">
    <source>
        <dbReference type="ARBA" id="ARBA00022842"/>
    </source>
</evidence>
<dbReference type="InterPro" id="IPR036702">
    <property type="entry name" value="ComB-like_sf"/>
</dbReference>
<keyword evidence="9" id="KW-1185">Reference proteome</keyword>
<keyword evidence="5 8" id="KW-0378">Hydrolase</keyword>
<evidence type="ECO:0000256" key="2">
    <source>
        <dbReference type="ARBA" id="ARBA00009997"/>
    </source>
</evidence>
<evidence type="ECO:0000256" key="4">
    <source>
        <dbReference type="ARBA" id="ARBA00021948"/>
    </source>
</evidence>
<dbReference type="SUPFAM" id="SSF142823">
    <property type="entry name" value="ComB-like"/>
    <property type="match status" value="1"/>
</dbReference>
<dbReference type="InterPro" id="IPR005238">
    <property type="entry name" value="ComB-like"/>
</dbReference>
<dbReference type="Pfam" id="PF04029">
    <property type="entry name" value="2-ph_phosp"/>
    <property type="match status" value="1"/>
</dbReference>
<comment type="similarity">
    <text evidence="2">Belongs to the ComB family.</text>
</comment>
<name>A0ABU0CX96_9BACI</name>
<protein>
    <recommendedName>
        <fullName evidence="4">Probable 2-phosphosulfolactate phosphatase</fullName>
        <ecNumber evidence="3">3.1.3.71</ecNumber>
    </recommendedName>
</protein>
<evidence type="ECO:0000313" key="9">
    <source>
        <dbReference type="Proteomes" id="UP001232445"/>
    </source>
</evidence>
<organism evidence="8 9">
    <name type="scientific">Caldalkalibacillus uzonensis</name>
    <dbReference type="NCBI Taxonomy" id="353224"/>
    <lineage>
        <taxon>Bacteria</taxon>
        <taxon>Bacillati</taxon>
        <taxon>Bacillota</taxon>
        <taxon>Bacilli</taxon>
        <taxon>Bacillales</taxon>
        <taxon>Bacillaceae</taxon>
        <taxon>Caldalkalibacillus</taxon>
    </lineage>
</organism>
<dbReference type="Proteomes" id="UP001232445">
    <property type="component" value="Unassembled WGS sequence"/>
</dbReference>
<comment type="cofactor">
    <cofactor evidence="1">
        <name>Mg(2+)</name>
        <dbReference type="ChEBI" id="CHEBI:18420"/>
    </cofactor>
</comment>
<comment type="catalytic activity">
    <reaction evidence="7">
        <text>(2R)-O-phospho-3-sulfolactate + H2O = (2R)-3-sulfolactate + phosphate</text>
        <dbReference type="Rhea" id="RHEA:23416"/>
        <dbReference type="ChEBI" id="CHEBI:15377"/>
        <dbReference type="ChEBI" id="CHEBI:15597"/>
        <dbReference type="ChEBI" id="CHEBI:43474"/>
        <dbReference type="ChEBI" id="CHEBI:58738"/>
        <dbReference type="EC" id="3.1.3.71"/>
    </reaction>
</comment>
<evidence type="ECO:0000256" key="1">
    <source>
        <dbReference type="ARBA" id="ARBA00001946"/>
    </source>
</evidence>
<dbReference type="EMBL" id="JAUSUQ010000022">
    <property type="protein sequence ID" value="MDQ0340887.1"/>
    <property type="molecule type" value="Genomic_DNA"/>
</dbReference>
<keyword evidence="6" id="KW-0460">Magnesium</keyword>
<accession>A0ABU0CX96</accession>
<dbReference type="PANTHER" id="PTHR37311">
    <property type="entry name" value="2-PHOSPHOSULFOLACTATE PHOSPHATASE-RELATED"/>
    <property type="match status" value="1"/>
</dbReference>
<gene>
    <name evidence="8" type="ORF">J2S00_003727</name>
</gene>
<dbReference type="PANTHER" id="PTHR37311:SF1">
    <property type="entry name" value="2-PHOSPHOSULFOLACTATE PHOSPHATASE-RELATED"/>
    <property type="match status" value="1"/>
</dbReference>
<proteinExistence type="inferred from homology"/>
<sequence>MGKIHLLMRKEELDTEKLEDKVVIVLDILLATTTVVTVLEHGAKEVIPVLDEEEARQKAKVYSAGEHLLAGEYQGKTIDGFLDPGPTFLKEKVKGKTVILSTTNGTVAIRKAAGAEKVYIGAFLNGERVAQKIVSDHHDQTILIVCSGSGGAFNLEDFYGAGYLSHCLVRHQRQPWELTDAAQAALLFYQSRKGQGESVLKCSRVGQILTRHGFGHEVLYAAERDAAQVVPYLTEEGTIRVCAQPVRHQT</sequence>
<evidence type="ECO:0000256" key="3">
    <source>
        <dbReference type="ARBA" id="ARBA00012953"/>
    </source>
</evidence>
<dbReference type="GO" id="GO:0050532">
    <property type="term" value="F:2-phosphosulfolactate phosphatase activity"/>
    <property type="evidence" value="ECO:0007669"/>
    <property type="project" value="UniProtKB-EC"/>
</dbReference>
<dbReference type="Gene3D" id="3.90.1560.10">
    <property type="entry name" value="ComB-like"/>
    <property type="match status" value="1"/>
</dbReference>
<reference evidence="8 9" key="1">
    <citation type="submission" date="2023-07" db="EMBL/GenBank/DDBJ databases">
        <title>Genomic Encyclopedia of Type Strains, Phase IV (KMG-IV): sequencing the most valuable type-strain genomes for metagenomic binning, comparative biology and taxonomic classification.</title>
        <authorList>
            <person name="Goeker M."/>
        </authorList>
    </citation>
    <scope>NUCLEOTIDE SEQUENCE [LARGE SCALE GENOMIC DNA]</scope>
    <source>
        <strain evidence="8 9">DSM 17740</strain>
    </source>
</reference>
<evidence type="ECO:0000313" key="8">
    <source>
        <dbReference type="EMBL" id="MDQ0340887.1"/>
    </source>
</evidence>
<evidence type="ECO:0000256" key="7">
    <source>
        <dbReference type="ARBA" id="ARBA00033711"/>
    </source>
</evidence>
<dbReference type="RefSeq" id="WP_307343290.1">
    <property type="nucleotide sequence ID" value="NZ_JAUSUQ010000022.1"/>
</dbReference>
<comment type="caution">
    <text evidence="8">The sequence shown here is derived from an EMBL/GenBank/DDBJ whole genome shotgun (WGS) entry which is preliminary data.</text>
</comment>
<evidence type="ECO:0000256" key="5">
    <source>
        <dbReference type="ARBA" id="ARBA00022801"/>
    </source>
</evidence>
<dbReference type="EC" id="3.1.3.71" evidence="3"/>